<dbReference type="EMBL" id="JBFQXQ010000183">
    <property type="protein sequence ID" value="MEX3175579.1"/>
    <property type="molecule type" value="Genomic_DNA"/>
</dbReference>
<feature type="region of interest" description="Disordered" evidence="1">
    <location>
        <begin position="1"/>
        <end position="40"/>
    </location>
</feature>
<gene>
    <name evidence="2" type="ORF">AB4M04_26415</name>
</gene>
<evidence type="ECO:0000256" key="1">
    <source>
        <dbReference type="SAM" id="MobiDB-lite"/>
    </source>
</evidence>
<name>A0ABV3URG7_9GAMM</name>
<evidence type="ECO:0000313" key="3">
    <source>
        <dbReference type="Proteomes" id="UP001558101"/>
    </source>
</evidence>
<keyword evidence="3" id="KW-1185">Reference proteome</keyword>
<organism evidence="2 3">
    <name type="scientific">Serratia quinivorans</name>
    <dbReference type="NCBI Taxonomy" id="137545"/>
    <lineage>
        <taxon>Bacteria</taxon>
        <taxon>Pseudomonadati</taxon>
        <taxon>Pseudomonadota</taxon>
        <taxon>Gammaproteobacteria</taxon>
        <taxon>Enterobacterales</taxon>
        <taxon>Yersiniaceae</taxon>
        <taxon>Serratia</taxon>
    </lineage>
</organism>
<dbReference type="Proteomes" id="UP001558101">
    <property type="component" value="Unassembled WGS sequence"/>
</dbReference>
<accession>A0ABV3URG7</accession>
<feature type="compositionally biased region" description="Basic and acidic residues" evidence="1">
    <location>
        <begin position="31"/>
        <end position="40"/>
    </location>
</feature>
<dbReference type="Gene3D" id="3.90.79.10">
    <property type="entry name" value="Nucleoside Triphosphate Pyrophosphohydrolase"/>
    <property type="match status" value="1"/>
</dbReference>
<comment type="caution">
    <text evidence="2">The sequence shown here is derived from an EMBL/GenBank/DDBJ whole genome shotgun (WGS) entry which is preliminary data.</text>
</comment>
<reference evidence="2 3" key="1">
    <citation type="submission" date="2024-07" db="EMBL/GenBank/DDBJ databases">
        <title>Genomes of novel Serratia strains from suburban soil.</title>
        <authorList>
            <person name="Markert E.X."/>
            <person name="Severe K."/>
            <person name="Severe L."/>
            <person name="Twing K.I."/>
            <person name="Ward L.M."/>
        </authorList>
    </citation>
    <scope>NUCLEOTIDE SEQUENCE [LARGE SCALE GENOMIC DNA]</scope>
    <source>
        <strain evidence="2 3">3C-UT</strain>
    </source>
</reference>
<proteinExistence type="predicted"/>
<dbReference type="InterPro" id="IPR015797">
    <property type="entry name" value="NUDIX_hydrolase-like_dom_sf"/>
</dbReference>
<protein>
    <submittedName>
        <fullName evidence="2">NUDIX domain-containing protein</fullName>
    </submittedName>
</protein>
<dbReference type="SUPFAM" id="SSF55811">
    <property type="entry name" value="Nudix"/>
    <property type="match status" value="1"/>
</dbReference>
<sequence length="40" mass="4185">MLKFTHGSGALAGQSYWATPGGGVGQGESYKQADARELQE</sequence>
<evidence type="ECO:0000313" key="2">
    <source>
        <dbReference type="EMBL" id="MEX3175579.1"/>
    </source>
</evidence>